<dbReference type="EMBL" id="CAXAMM010002661">
    <property type="protein sequence ID" value="CAK8996998.1"/>
    <property type="molecule type" value="Genomic_DNA"/>
</dbReference>
<dbReference type="InterPro" id="IPR036423">
    <property type="entry name" value="SOD-like_Cu/Zn_dom_sf"/>
</dbReference>
<protein>
    <submittedName>
        <fullName evidence="3">Superoxide dismutase [Cu-Zn] 2</fullName>
    </submittedName>
</protein>
<comment type="caution">
    <text evidence="3">The sequence shown here is derived from an EMBL/GenBank/DDBJ whole genome shotgun (WGS) entry which is preliminary data.</text>
</comment>
<sequence>MAEATAVCTLIGADGPKGVVTFTPEGGKTRVSGQLSGLSPGKHGFHIHQFGDTTNGCASTGGHYNPSGKTHGAPSDDERHAGDLGNIEAGADGVAKIDITDAQIPISEIVGRAVVCHDGEDDLGAGGHELSKTTGNAGGRFCCGIIGLQAPPK</sequence>
<dbReference type="SUPFAM" id="SSF49329">
    <property type="entry name" value="Cu,Zn superoxide dismutase-like"/>
    <property type="match status" value="1"/>
</dbReference>
<dbReference type="InterPro" id="IPR018152">
    <property type="entry name" value="SOD_Cu/Zn_BS"/>
</dbReference>
<accession>A0ABP0I406</accession>
<dbReference type="Proteomes" id="UP001642464">
    <property type="component" value="Unassembled WGS sequence"/>
</dbReference>
<dbReference type="CDD" id="cd00305">
    <property type="entry name" value="Cu-Zn_Superoxide_Dismutase"/>
    <property type="match status" value="1"/>
</dbReference>
<feature type="domain" description="Superoxide dismutase copper/zinc binding" evidence="2">
    <location>
        <begin position="17"/>
        <end position="146"/>
    </location>
</feature>
<dbReference type="InterPro" id="IPR001424">
    <property type="entry name" value="SOD_Cu_Zn_dom"/>
</dbReference>
<dbReference type="InterPro" id="IPR024134">
    <property type="entry name" value="SOD_Cu/Zn_/chaperone"/>
</dbReference>
<proteinExistence type="predicted"/>
<dbReference type="PROSITE" id="PS00087">
    <property type="entry name" value="SOD_CU_ZN_1"/>
    <property type="match status" value="1"/>
</dbReference>
<evidence type="ECO:0000259" key="2">
    <source>
        <dbReference type="Pfam" id="PF00080"/>
    </source>
</evidence>
<dbReference type="PANTHER" id="PTHR10003">
    <property type="entry name" value="SUPEROXIDE DISMUTASE CU-ZN -RELATED"/>
    <property type="match status" value="1"/>
</dbReference>
<evidence type="ECO:0000313" key="3">
    <source>
        <dbReference type="EMBL" id="CAK8996998.1"/>
    </source>
</evidence>
<name>A0ABP0I406_9DINO</name>
<dbReference type="Pfam" id="PF00080">
    <property type="entry name" value="Sod_Cu"/>
    <property type="match status" value="1"/>
</dbReference>
<organism evidence="3 4">
    <name type="scientific">Durusdinium trenchii</name>
    <dbReference type="NCBI Taxonomy" id="1381693"/>
    <lineage>
        <taxon>Eukaryota</taxon>
        <taxon>Sar</taxon>
        <taxon>Alveolata</taxon>
        <taxon>Dinophyceae</taxon>
        <taxon>Suessiales</taxon>
        <taxon>Symbiodiniaceae</taxon>
        <taxon>Durusdinium</taxon>
    </lineage>
</organism>
<gene>
    <name evidence="3" type="ORF">SCF082_LOCUS5033</name>
</gene>
<dbReference type="PRINTS" id="PR00068">
    <property type="entry name" value="CUZNDISMTASE"/>
</dbReference>
<keyword evidence="4" id="KW-1185">Reference proteome</keyword>
<evidence type="ECO:0000313" key="4">
    <source>
        <dbReference type="Proteomes" id="UP001642464"/>
    </source>
</evidence>
<evidence type="ECO:0000256" key="1">
    <source>
        <dbReference type="SAM" id="MobiDB-lite"/>
    </source>
</evidence>
<dbReference type="Gene3D" id="2.60.40.200">
    <property type="entry name" value="Superoxide dismutase, copper/zinc binding domain"/>
    <property type="match status" value="1"/>
</dbReference>
<reference evidence="3 4" key="1">
    <citation type="submission" date="2024-02" db="EMBL/GenBank/DDBJ databases">
        <authorList>
            <person name="Chen Y."/>
            <person name="Shah S."/>
            <person name="Dougan E. K."/>
            <person name="Thang M."/>
            <person name="Chan C."/>
        </authorList>
    </citation>
    <scope>NUCLEOTIDE SEQUENCE [LARGE SCALE GENOMIC DNA]</scope>
</reference>
<feature type="region of interest" description="Disordered" evidence="1">
    <location>
        <begin position="58"/>
        <end position="80"/>
    </location>
</feature>